<gene>
    <name evidence="1" type="ORF">STCU_02159</name>
</gene>
<proteinExistence type="predicted"/>
<dbReference type="Proteomes" id="UP000015354">
    <property type="component" value="Unassembled WGS sequence"/>
</dbReference>
<evidence type="ECO:0000313" key="2">
    <source>
        <dbReference type="Proteomes" id="UP000015354"/>
    </source>
</evidence>
<reference evidence="1 2" key="1">
    <citation type="journal article" date="2013" name="PLoS ONE">
        <title>Predicting the Proteins of Angomonas deanei, Strigomonas culicis and Their Respective Endosymbionts Reveals New Aspects of the Trypanosomatidae Family.</title>
        <authorList>
            <person name="Motta M.C."/>
            <person name="Martins A.C."/>
            <person name="de Souza S.S."/>
            <person name="Catta-Preta C.M."/>
            <person name="Silva R."/>
            <person name="Klein C.C."/>
            <person name="de Almeida L.G."/>
            <person name="de Lima Cunha O."/>
            <person name="Ciapina L.P."/>
            <person name="Brocchi M."/>
            <person name="Colabardini A.C."/>
            <person name="de Araujo Lima B."/>
            <person name="Machado C.R."/>
            <person name="de Almeida Soares C.M."/>
            <person name="Probst C.M."/>
            <person name="de Menezes C.B."/>
            <person name="Thompson C.E."/>
            <person name="Bartholomeu D.C."/>
            <person name="Gradia D.F."/>
            <person name="Pavoni D.P."/>
            <person name="Grisard E.C."/>
            <person name="Fantinatti-Garboggini F."/>
            <person name="Marchini F.K."/>
            <person name="Rodrigues-Luiz G.F."/>
            <person name="Wagner G."/>
            <person name="Goldman G.H."/>
            <person name="Fietto J.L."/>
            <person name="Elias M.C."/>
            <person name="Goldman M.H."/>
            <person name="Sagot M.F."/>
            <person name="Pereira M."/>
            <person name="Stoco P.H."/>
            <person name="de Mendonca-Neto R.P."/>
            <person name="Teixeira S.M."/>
            <person name="Maciel T.E."/>
            <person name="de Oliveira Mendes T.A."/>
            <person name="Urmenyi T.P."/>
            <person name="de Souza W."/>
            <person name="Schenkman S."/>
            <person name="de Vasconcelos A.T."/>
        </authorList>
    </citation>
    <scope>NUCLEOTIDE SEQUENCE [LARGE SCALE GENOMIC DNA]</scope>
</reference>
<name>S9W262_9TRYP</name>
<dbReference type="AlphaFoldDB" id="S9W262"/>
<accession>S9W262</accession>
<organism evidence="1 2">
    <name type="scientific">Strigomonas culicis</name>
    <dbReference type="NCBI Taxonomy" id="28005"/>
    <lineage>
        <taxon>Eukaryota</taxon>
        <taxon>Discoba</taxon>
        <taxon>Euglenozoa</taxon>
        <taxon>Kinetoplastea</taxon>
        <taxon>Metakinetoplastina</taxon>
        <taxon>Trypanosomatida</taxon>
        <taxon>Trypanosomatidae</taxon>
        <taxon>Strigomonadinae</taxon>
        <taxon>Strigomonas</taxon>
    </lineage>
</organism>
<evidence type="ECO:0000313" key="1">
    <source>
        <dbReference type="EMBL" id="EPY33556.1"/>
    </source>
</evidence>
<protein>
    <submittedName>
        <fullName evidence="1">Uncharacterized protein</fullName>
    </submittedName>
</protein>
<sequence length="223" mass="24742">MFATFCMFYSPVTYSYCLHDVAQLTHAARELHLEHLADPVKVLFSPYGVVRREGLFKTIVGEEIFADMSELLLSLLREHDLSPRSLYSVVGALQDDFCSAIVAFLRGAALCISVRHSFSPQVVHVLNDLLYEGFVNDTVSLDGGMTDRGVYLSRLLLKAAQEFGSEPLLYLGLGAMRAIGLSASPSISHQVTMTLVKAERRKLDWALKVSKGKGVKFTPKRGW</sequence>
<dbReference type="EMBL" id="ATMH01002159">
    <property type="protein sequence ID" value="EPY33556.1"/>
    <property type="molecule type" value="Genomic_DNA"/>
</dbReference>
<keyword evidence="2" id="KW-1185">Reference proteome</keyword>
<comment type="caution">
    <text evidence="1">The sequence shown here is derived from an EMBL/GenBank/DDBJ whole genome shotgun (WGS) entry which is preliminary data.</text>
</comment>